<evidence type="ECO:0000313" key="2">
    <source>
        <dbReference type="Proteomes" id="UP001164746"/>
    </source>
</evidence>
<protein>
    <submittedName>
        <fullName evidence="1">Uncharacterized protein</fullName>
    </submittedName>
</protein>
<proteinExistence type="predicted"/>
<organism evidence="1 2">
    <name type="scientific">Mya arenaria</name>
    <name type="common">Soft-shell clam</name>
    <dbReference type="NCBI Taxonomy" id="6604"/>
    <lineage>
        <taxon>Eukaryota</taxon>
        <taxon>Metazoa</taxon>
        <taxon>Spiralia</taxon>
        <taxon>Lophotrochozoa</taxon>
        <taxon>Mollusca</taxon>
        <taxon>Bivalvia</taxon>
        <taxon>Autobranchia</taxon>
        <taxon>Heteroconchia</taxon>
        <taxon>Euheterodonta</taxon>
        <taxon>Imparidentia</taxon>
        <taxon>Neoheterodontei</taxon>
        <taxon>Myida</taxon>
        <taxon>Myoidea</taxon>
        <taxon>Myidae</taxon>
        <taxon>Mya</taxon>
    </lineage>
</organism>
<gene>
    <name evidence="1" type="ORF">MAR_037156</name>
</gene>
<keyword evidence="2" id="KW-1185">Reference proteome</keyword>
<accession>A0ABY7FR19</accession>
<evidence type="ECO:0000313" key="1">
    <source>
        <dbReference type="EMBL" id="WAR23487.1"/>
    </source>
</evidence>
<dbReference type="Proteomes" id="UP001164746">
    <property type="component" value="Chromosome 13"/>
</dbReference>
<name>A0ABY7FR19_MYAAR</name>
<reference evidence="1" key="1">
    <citation type="submission" date="2022-11" db="EMBL/GenBank/DDBJ databases">
        <title>Centuries of genome instability and evolution in soft-shell clam transmissible cancer (bioRxiv).</title>
        <authorList>
            <person name="Hart S.F.M."/>
            <person name="Yonemitsu M.A."/>
            <person name="Giersch R.M."/>
            <person name="Beal B.F."/>
            <person name="Arriagada G."/>
            <person name="Davis B.W."/>
            <person name="Ostrander E.A."/>
            <person name="Goff S.P."/>
            <person name="Metzger M.J."/>
        </authorList>
    </citation>
    <scope>NUCLEOTIDE SEQUENCE</scope>
    <source>
        <strain evidence="1">MELC-2E11</strain>
        <tissue evidence="1">Siphon/mantle</tissue>
    </source>
</reference>
<sequence length="118" mass="12950">MLSWNSTYSAARVMSVTVVSEEEVVTADRTRAWKISYNVDTSPNYPPSTARNTRALSISTMQNNIIIPTIHGGRYTIANVSNEVAVSQTYGAVLSERVYNVDISKMKHVLATAVSHSV</sequence>
<feature type="non-terminal residue" evidence="1">
    <location>
        <position position="118"/>
    </location>
</feature>
<dbReference type="EMBL" id="CP111024">
    <property type="protein sequence ID" value="WAR23487.1"/>
    <property type="molecule type" value="Genomic_DNA"/>
</dbReference>